<dbReference type="OrthoDB" id="5502479at2"/>
<gene>
    <name evidence="2" type="ORF">SAMN04488038_11519</name>
</gene>
<keyword evidence="3" id="KW-1185">Reference proteome</keyword>
<dbReference type="AlphaFoldDB" id="A0A1H9L5K8"/>
<accession>A0A1H9L5K8</accession>
<proteinExistence type="predicted"/>
<evidence type="ECO:0000313" key="3">
    <source>
        <dbReference type="Proteomes" id="UP000199233"/>
    </source>
</evidence>
<evidence type="ECO:0000256" key="1">
    <source>
        <dbReference type="SAM" id="MobiDB-lite"/>
    </source>
</evidence>
<dbReference type="RefSeq" id="WP_143068993.1">
    <property type="nucleotide sequence ID" value="NZ_FOFS01000015.1"/>
</dbReference>
<name>A0A1H9L5K8_9GAMM</name>
<dbReference type="InterPro" id="IPR021382">
    <property type="entry name" value="DUF3014"/>
</dbReference>
<reference evidence="2 3" key="1">
    <citation type="submission" date="2016-10" db="EMBL/GenBank/DDBJ databases">
        <authorList>
            <person name="de Groot N.N."/>
        </authorList>
    </citation>
    <scope>NUCLEOTIDE SEQUENCE [LARGE SCALE GENOMIC DNA]</scope>
    <source>
        <strain evidence="2 3">DSM 25927</strain>
    </source>
</reference>
<dbReference type="Pfam" id="PF11219">
    <property type="entry name" value="DUF3014"/>
    <property type="match status" value="1"/>
</dbReference>
<sequence length="262" mass="29393">MKIRIWATFVLTLAAATGGILYFHHLKMQENRELARVAPPPAEPAQPRPQPDYPVPPPPADAPPLPALNDSDSRVLAAVMALFGQQRLLPLLLPQELVRHFVVTVDSLDGEAVQLRDRPLRNVPGLPLVGRSEAGLWWSPDNVRRYQPYVALLQAAEPARMVDVYFRHYPLCQAAYQQLGYRGRSFNTRLVGIIDHLLATPVVEGPIELVRPKVLYEFADPNLEALSWGQKTLLRMGPDYAAIVMAKLRAIRAEIIRRGQQQ</sequence>
<feature type="region of interest" description="Disordered" evidence="1">
    <location>
        <begin position="34"/>
        <end position="67"/>
    </location>
</feature>
<feature type="compositionally biased region" description="Pro residues" evidence="1">
    <location>
        <begin position="38"/>
        <end position="66"/>
    </location>
</feature>
<dbReference type="STRING" id="489703.SAMN04488038_11519"/>
<organism evidence="2 3">
    <name type="scientific">Solimonas aquatica</name>
    <dbReference type="NCBI Taxonomy" id="489703"/>
    <lineage>
        <taxon>Bacteria</taxon>
        <taxon>Pseudomonadati</taxon>
        <taxon>Pseudomonadota</taxon>
        <taxon>Gammaproteobacteria</taxon>
        <taxon>Nevskiales</taxon>
        <taxon>Nevskiaceae</taxon>
        <taxon>Solimonas</taxon>
    </lineage>
</organism>
<dbReference type="EMBL" id="FOFS01000015">
    <property type="protein sequence ID" value="SER06529.1"/>
    <property type="molecule type" value="Genomic_DNA"/>
</dbReference>
<dbReference type="Proteomes" id="UP000199233">
    <property type="component" value="Unassembled WGS sequence"/>
</dbReference>
<evidence type="ECO:0008006" key="4">
    <source>
        <dbReference type="Google" id="ProtNLM"/>
    </source>
</evidence>
<protein>
    <recommendedName>
        <fullName evidence="4">DUF3014 domain-containing protein</fullName>
    </recommendedName>
</protein>
<evidence type="ECO:0000313" key="2">
    <source>
        <dbReference type="EMBL" id="SER06529.1"/>
    </source>
</evidence>